<organism evidence="8 9">
    <name type="scientific">Babjeviella inositovora NRRL Y-12698</name>
    <dbReference type="NCBI Taxonomy" id="984486"/>
    <lineage>
        <taxon>Eukaryota</taxon>
        <taxon>Fungi</taxon>
        <taxon>Dikarya</taxon>
        <taxon>Ascomycota</taxon>
        <taxon>Saccharomycotina</taxon>
        <taxon>Pichiomycetes</taxon>
        <taxon>Serinales incertae sedis</taxon>
        <taxon>Babjeviella</taxon>
    </lineage>
</organism>
<dbReference type="InterPro" id="IPR036812">
    <property type="entry name" value="NAD(P)_OxRdtase_dom_sf"/>
</dbReference>
<dbReference type="GeneID" id="30148059"/>
<sequence length="314" mass="34886">MASLRDNFKTKAGERLTIGVGSGTKWHILKRSRGEKTGDLVEPLVTTLVSAFEAGFNHVDTAEIYNTHAEVGEALRRAGYLADEKAREKVWVTDKYYPGGFPGHEPLTTGPIASIDVALKALGTTYLDLYLVHQPFFDPKTGTGLTLKDVWRELEQAVAEGKVRYIGLSNSAVPHIEEILSYATVKPAVNQIEFHPFLQEQSPGIVSFCAKHDILIEPYGPLSPLFRDDSGKLNDTLDKIGAKHGKNRAQVLLRYAVDQGFLPITTSSKAERFHEALEVETFQLSPEDVALISKEGAKHHFRGFFIEKFAPYYV</sequence>
<evidence type="ECO:0000256" key="2">
    <source>
        <dbReference type="ARBA" id="ARBA00022857"/>
    </source>
</evidence>
<dbReference type="InterPro" id="IPR023210">
    <property type="entry name" value="NADP_OxRdtase_dom"/>
</dbReference>
<accession>A0A1E3QJ09</accession>
<evidence type="ECO:0000313" key="8">
    <source>
        <dbReference type="EMBL" id="ODQ76967.1"/>
    </source>
</evidence>
<dbReference type="InterPro" id="IPR020471">
    <property type="entry name" value="AKR"/>
</dbReference>
<dbReference type="GO" id="GO:0016652">
    <property type="term" value="F:oxidoreductase activity, acting on NAD(P)H as acceptor"/>
    <property type="evidence" value="ECO:0007669"/>
    <property type="project" value="InterPro"/>
</dbReference>
<reference evidence="9" key="1">
    <citation type="submission" date="2016-05" db="EMBL/GenBank/DDBJ databases">
        <title>Comparative genomics of biotechnologically important yeasts.</title>
        <authorList>
            <consortium name="DOE Joint Genome Institute"/>
            <person name="Riley R."/>
            <person name="Haridas S."/>
            <person name="Wolfe K.H."/>
            <person name="Lopes M.R."/>
            <person name="Hittinger C.T."/>
            <person name="Goker M."/>
            <person name="Salamov A."/>
            <person name="Wisecaver J."/>
            <person name="Long T.M."/>
            <person name="Aerts A.L."/>
            <person name="Barry K."/>
            <person name="Choi C."/>
            <person name="Clum A."/>
            <person name="Coughlan A.Y."/>
            <person name="Deshpande S."/>
            <person name="Douglass A.P."/>
            <person name="Hanson S.J."/>
            <person name="Klenk H.-P."/>
            <person name="Labutti K."/>
            <person name="Lapidus A."/>
            <person name="Lindquist E."/>
            <person name="Lipzen A."/>
            <person name="Meier-Kolthoff J.P."/>
            <person name="Ohm R.A."/>
            <person name="Otillar R.P."/>
            <person name="Pangilinan J."/>
            <person name="Peng Y."/>
            <person name="Rokas A."/>
            <person name="Rosa C.A."/>
            <person name="Scheuner C."/>
            <person name="Sibirny A.A."/>
            <person name="Slot J.C."/>
            <person name="Stielow J.B."/>
            <person name="Sun H."/>
            <person name="Kurtzman C.P."/>
            <person name="Blackwell M."/>
            <person name="Grigoriev I.V."/>
            <person name="Jeffries T.W."/>
        </authorList>
    </citation>
    <scope>NUCLEOTIDE SEQUENCE [LARGE SCALE GENOMIC DNA]</scope>
    <source>
        <strain evidence="9">NRRL Y-12698</strain>
    </source>
</reference>
<evidence type="ECO:0000256" key="1">
    <source>
        <dbReference type="ARBA" id="ARBA00007905"/>
    </source>
</evidence>
<evidence type="ECO:0000256" key="5">
    <source>
        <dbReference type="PIRSR" id="PIRSR000097-2"/>
    </source>
</evidence>
<keyword evidence="3" id="KW-0560">Oxidoreductase</keyword>
<dbReference type="CDD" id="cd19120">
    <property type="entry name" value="AKR_AKR3C2-3"/>
    <property type="match status" value="1"/>
</dbReference>
<dbReference type="Pfam" id="PF00248">
    <property type="entry name" value="Aldo_ket_red"/>
    <property type="match status" value="1"/>
</dbReference>
<feature type="active site" description="Proton donor" evidence="4">
    <location>
        <position position="65"/>
    </location>
</feature>
<name>A0A1E3QJ09_9ASCO</name>
<dbReference type="OrthoDB" id="416253at2759"/>
<feature type="site" description="Lowers pKa of active site Tyr" evidence="6">
    <location>
        <position position="95"/>
    </location>
</feature>
<feature type="domain" description="NADP-dependent oxidoreductase" evidence="7">
    <location>
        <begin position="46"/>
        <end position="293"/>
    </location>
</feature>
<comment type="similarity">
    <text evidence="1">Belongs to the aldo/keto reductase family.</text>
</comment>
<keyword evidence="9" id="KW-1185">Reference proteome</keyword>
<evidence type="ECO:0000256" key="4">
    <source>
        <dbReference type="PIRSR" id="PIRSR000097-1"/>
    </source>
</evidence>
<dbReference type="AlphaFoldDB" id="A0A1E3QJ09"/>
<dbReference type="Gene3D" id="3.20.20.100">
    <property type="entry name" value="NADP-dependent oxidoreductase domain"/>
    <property type="match status" value="1"/>
</dbReference>
<gene>
    <name evidence="8" type="ORF">BABINDRAFT_163967</name>
</gene>
<dbReference type="EMBL" id="KV454445">
    <property type="protein sequence ID" value="ODQ76967.1"/>
    <property type="molecule type" value="Genomic_DNA"/>
</dbReference>
<dbReference type="RefSeq" id="XP_018982295.1">
    <property type="nucleotide sequence ID" value="XM_019130206.1"/>
</dbReference>
<dbReference type="PANTHER" id="PTHR43827:SF3">
    <property type="entry name" value="NADP-DEPENDENT OXIDOREDUCTASE DOMAIN-CONTAINING PROTEIN"/>
    <property type="match status" value="1"/>
</dbReference>
<dbReference type="SUPFAM" id="SSF51430">
    <property type="entry name" value="NAD(P)-linked oxidoreductase"/>
    <property type="match status" value="1"/>
</dbReference>
<protein>
    <recommendedName>
        <fullName evidence="7">NADP-dependent oxidoreductase domain-containing protein</fullName>
    </recommendedName>
</protein>
<dbReference type="STRING" id="984486.A0A1E3QJ09"/>
<dbReference type="PANTHER" id="PTHR43827">
    <property type="entry name" value="2,5-DIKETO-D-GLUCONIC ACID REDUCTASE"/>
    <property type="match status" value="1"/>
</dbReference>
<dbReference type="GO" id="GO:0016616">
    <property type="term" value="F:oxidoreductase activity, acting on the CH-OH group of donors, NAD or NADP as acceptor"/>
    <property type="evidence" value="ECO:0007669"/>
    <property type="project" value="UniProtKB-ARBA"/>
</dbReference>
<evidence type="ECO:0000259" key="7">
    <source>
        <dbReference type="Pfam" id="PF00248"/>
    </source>
</evidence>
<evidence type="ECO:0000313" key="9">
    <source>
        <dbReference type="Proteomes" id="UP000094336"/>
    </source>
</evidence>
<evidence type="ECO:0000256" key="6">
    <source>
        <dbReference type="PIRSR" id="PIRSR000097-3"/>
    </source>
</evidence>
<dbReference type="PIRSF" id="PIRSF000097">
    <property type="entry name" value="AKR"/>
    <property type="match status" value="1"/>
</dbReference>
<feature type="binding site" evidence="5">
    <location>
        <position position="133"/>
    </location>
    <ligand>
        <name>substrate</name>
    </ligand>
</feature>
<dbReference type="PRINTS" id="PR00069">
    <property type="entry name" value="ALDKETRDTASE"/>
</dbReference>
<dbReference type="Proteomes" id="UP000094336">
    <property type="component" value="Unassembled WGS sequence"/>
</dbReference>
<keyword evidence="2" id="KW-0521">NADP</keyword>
<evidence type="ECO:0000256" key="3">
    <source>
        <dbReference type="ARBA" id="ARBA00023002"/>
    </source>
</evidence>
<proteinExistence type="inferred from homology"/>
<dbReference type="InterPro" id="IPR044494">
    <property type="entry name" value="AKR3C2/3"/>
</dbReference>